<reference evidence="2 3" key="1">
    <citation type="submission" date="2019-11" db="EMBL/GenBank/DDBJ databases">
        <authorList>
            <person name="Li X.-J."/>
            <person name="Feng X.-M."/>
        </authorList>
    </citation>
    <scope>NUCLEOTIDE SEQUENCE [LARGE SCALE GENOMIC DNA]</scope>
    <source>
        <strain evidence="2 3">XMNu-373</strain>
    </source>
</reference>
<evidence type="ECO:0000313" key="3">
    <source>
        <dbReference type="Proteomes" id="UP000460435"/>
    </source>
</evidence>
<accession>A0A7K3MBH6</accession>
<dbReference type="Gene3D" id="3.30.200.20">
    <property type="entry name" value="Phosphorylase Kinase, domain 1"/>
    <property type="match status" value="1"/>
</dbReference>
<dbReference type="SUPFAM" id="SSF56112">
    <property type="entry name" value="Protein kinase-like (PK-like)"/>
    <property type="match status" value="1"/>
</dbReference>
<dbReference type="Gene3D" id="3.90.1200.10">
    <property type="match status" value="1"/>
</dbReference>
<dbReference type="InterPro" id="IPR002575">
    <property type="entry name" value="Aminoglycoside_PTrfase"/>
</dbReference>
<keyword evidence="3" id="KW-1185">Reference proteome</keyword>
<dbReference type="GO" id="GO:0016740">
    <property type="term" value="F:transferase activity"/>
    <property type="evidence" value="ECO:0007669"/>
    <property type="project" value="UniProtKB-KW"/>
</dbReference>
<dbReference type="Proteomes" id="UP000460435">
    <property type="component" value="Unassembled WGS sequence"/>
</dbReference>
<comment type="caution">
    <text evidence="2">The sequence shown here is derived from an EMBL/GenBank/DDBJ whole genome shotgun (WGS) entry which is preliminary data.</text>
</comment>
<proteinExistence type="predicted"/>
<sequence length="299" mass="32003">MDTPAAEVDVDAELVERLVRSQHPDLAGPLTLVAHGWDNVLFRLGSDLSVRLPRRQIAADLVAKEQRWLPELADRVSVGIPGPVRIGVPGEGYPWHWTIGPWFEGQAAADMPPSERAPIAADLASFLAELHVPAPASVPANPVRGVPLSVRADAVEKRLDSGAVPRAEELRRLWKELSATAPWAGPALWVHGDLHAANIVIDTGDGNGSARLAAVIDFGDLTSGDPATDLAVAWMVFEADARADFRAHVDRLSGVDDHTWKRAHAWALCLGTALAAHSDDNPRMAAMGTHALKQVLAGD</sequence>
<dbReference type="InterPro" id="IPR051678">
    <property type="entry name" value="AGP_Transferase"/>
</dbReference>
<dbReference type="PANTHER" id="PTHR21310">
    <property type="entry name" value="AMINOGLYCOSIDE PHOSPHOTRANSFERASE-RELATED-RELATED"/>
    <property type="match status" value="1"/>
</dbReference>
<dbReference type="AlphaFoldDB" id="A0A7K3MBH6"/>
<keyword evidence="2" id="KW-0808">Transferase</keyword>
<protein>
    <submittedName>
        <fullName evidence="2">Phosphotransferase</fullName>
    </submittedName>
</protein>
<dbReference type="Pfam" id="PF01636">
    <property type="entry name" value="APH"/>
    <property type="match status" value="1"/>
</dbReference>
<dbReference type="EMBL" id="WLZY01000013">
    <property type="protein sequence ID" value="NDL60616.1"/>
    <property type="molecule type" value="Genomic_DNA"/>
</dbReference>
<evidence type="ECO:0000259" key="1">
    <source>
        <dbReference type="Pfam" id="PF01636"/>
    </source>
</evidence>
<dbReference type="InterPro" id="IPR011009">
    <property type="entry name" value="Kinase-like_dom_sf"/>
</dbReference>
<evidence type="ECO:0000313" key="2">
    <source>
        <dbReference type="EMBL" id="NDL60616.1"/>
    </source>
</evidence>
<feature type="domain" description="Aminoglycoside phosphotransferase" evidence="1">
    <location>
        <begin position="31"/>
        <end position="260"/>
    </location>
</feature>
<gene>
    <name evidence="2" type="ORF">F7O44_26400</name>
</gene>
<dbReference type="CDD" id="cd05155">
    <property type="entry name" value="APH_ChoK_like_1"/>
    <property type="match status" value="1"/>
</dbReference>
<dbReference type="RefSeq" id="WP_162453330.1">
    <property type="nucleotide sequence ID" value="NZ_WLZY01000013.1"/>
</dbReference>
<name>A0A7K3MBH6_9ACTN</name>
<dbReference type="PANTHER" id="PTHR21310:SF42">
    <property type="entry name" value="BIFUNCTIONAL AAC_APH"/>
    <property type="match status" value="1"/>
</dbReference>
<organism evidence="2 3">
    <name type="scientific">Phytoactinopolyspora mesophila</name>
    <dbReference type="NCBI Taxonomy" id="2650750"/>
    <lineage>
        <taxon>Bacteria</taxon>
        <taxon>Bacillati</taxon>
        <taxon>Actinomycetota</taxon>
        <taxon>Actinomycetes</taxon>
        <taxon>Jiangellales</taxon>
        <taxon>Jiangellaceae</taxon>
        <taxon>Phytoactinopolyspora</taxon>
    </lineage>
</organism>